<feature type="compositionally biased region" description="Polar residues" evidence="1">
    <location>
        <begin position="362"/>
        <end position="379"/>
    </location>
</feature>
<keyword evidence="2" id="KW-0812">Transmembrane</keyword>
<feature type="transmembrane region" description="Helical" evidence="2">
    <location>
        <begin position="121"/>
        <end position="145"/>
    </location>
</feature>
<keyword evidence="5" id="KW-1185">Reference proteome</keyword>
<protein>
    <recommendedName>
        <fullName evidence="3">DUF7703 domain-containing protein</fullName>
    </recommendedName>
</protein>
<feature type="compositionally biased region" description="Polar residues" evidence="1">
    <location>
        <begin position="264"/>
        <end position="273"/>
    </location>
</feature>
<feature type="transmembrane region" description="Helical" evidence="2">
    <location>
        <begin position="26"/>
        <end position="45"/>
    </location>
</feature>
<feature type="transmembrane region" description="Helical" evidence="2">
    <location>
        <begin position="87"/>
        <end position="109"/>
    </location>
</feature>
<accession>A0A6A6Z1N4</accession>
<dbReference type="OrthoDB" id="405906at2759"/>
<reference evidence="4 6" key="1">
    <citation type="journal article" date="2020" name="Stud. Mycol.">
        <title>101 Dothideomycetes genomes: a test case for predicting lifestyles and emergence of pathogens.</title>
        <authorList>
            <person name="Haridas S."/>
            <person name="Albert R."/>
            <person name="Binder M."/>
            <person name="Bloem J."/>
            <person name="Labutti K."/>
            <person name="Salamov A."/>
            <person name="Andreopoulos B."/>
            <person name="Baker S."/>
            <person name="Barry K."/>
            <person name="Bills G."/>
            <person name="Bluhm B."/>
            <person name="Cannon C."/>
            <person name="Castanera R."/>
            <person name="Culley D."/>
            <person name="Daum C."/>
            <person name="Ezra D."/>
            <person name="Gonzalez J."/>
            <person name="Henrissat B."/>
            <person name="Kuo A."/>
            <person name="Liang C."/>
            <person name="Lipzen A."/>
            <person name="Lutzoni F."/>
            <person name="Magnuson J."/>
            <person name="Mondo S."/>
            <person name="Nolan M."/>
            <person name="Ohm R."/>
            <person name="Pangilinan J."/>
            <person name="Park H.-J."/>
            <person name="Ramirez L."/>
            <person name="Alfaro M."/>
            <person name="Sun H."/>
            <person name="Tritt A."/>
            <person name="Yoshinaga Y."/>
            <person name="Zwiers L.-H."/>
            <person name="Turgeon B."/>
            <person name="Goodwin S."/>
            <person name="Spatafora J."/>
            <person name="Crous P."/>
            <person name="Grigoriev I."/>
        </authorList>
    </citation>
    <scope>NUCLEOTIDE SEQUENCE</scope>
    <source>
        <strain evidence="4 6">CBS 304.34</strain>
    </source>
</reference>
<sequence length="379" mass="42982">MSIIRKNPSSVMNPVPRRTNDFTSEAVLVITCSALALYSAIELLLMIFTTFKRWNGLYFWSLLIATIGIIPYNIGYLIVYFDLTKNYAGFIIDSIGWAAMITGQSVVLYSRLHIILRNQKILRGVLYMIIFNGVVWHTTTTVVLFGAYLSPDDSFMHAYNVIEKLQMTIFCLQEFIISGLYVWKTSELLKNVYVGGGRQANRGTMFQLFFVNVIIIILDIALLSLEYKNLLVLEQGFKSVIYAAKLKLEFAILGKLVSVVQNNDRTQSGSNSRPKPGEIRRTTTTTVVASTTQSAAGRKERGSKWYRLGEQPEGIHMDHITIDEHPPSPRTVTFDSKDDNDRIEAVEIRERESSEFERQSKASKNSDVTLFRNISKQGE</sequence>
<evidence type="ECO:0000313" key="5">
    <source>
        <dbReference type="Proteomes" id="UP000504636"/>
    </source>
</evidence>
<evidence type="ECO:0000259" key="3">
    <source>
        <dbReference type="Pfam" id="PF24802"/>
    </source>
</evidence>
<evidence type="ECO:0000313" key="6">
    <source>
        <dbReference type="RefSeq" id="XP_033582030.1"/>
    </source>
</evidence>
<feature type="region of interest" description="Disordered" evidence="1">
    <location>
        <begin position="264"/>
        <end position="284"/>
    </location>
</feature>
<dbReference type="RefSeq" id="XP_033582030.1">
    <property type="nucleotide sequence ID" value="XM_033713133.1"/>
</dbReference>
<dbReference type="AlphaFoldDB" id="A0A6A6Z1N4"/>
<dbReference type="EMBL" id="MU003694">
    <property type="protein sequence ID" value="KAF2815066.1"/>
    <property type="molecule type" value="Genomic_DNA"/>
</dbReference>
<feature type="region of interest" description="Disordered" evidence="1">
    <location>
        <begin position="351"/>
        <end position="379"/>
    </location>
</feature>
<reference evidence="6" key="3">
    <citation type="submission" date="2025-04" db="UniProtKB">
        <authorList>
            <consortium name="RefSeq"/>
        </authorList>
    </citation>
    <scope>IDENTIFICATION</scope>
    <source>
        <strain evidence="6">CBS 304.34</strain>
    </source>
</reference>
<evidence type="ECO:0000256" key="1">
    <source>
        <dbReference type="SAM" id="MobiDB-lite"/>
    </source>
</evidence>
<proteinExistence type="predicted"/>
<dbReference type="Proteomes" id="UP000504636">
    <property type="component" value="Unplaced"/>
</dbReference>
<dbReference type="InterPro" id="IPR056120">
    <property type="entry name" value="DUF7703"/>
</dbReference>
<keyword evidence="2" id="KW-1133">Transmembrane helix</keyword>
<dbReference type="Pfam" id="PF24802">
    <property type="entry name" value="DUF7703"/>
    <property type="match status" value="1"/>
</dbReference>
<dbReference type="GeneID" id="54454026"/>
<dbReference type="PANTHER" id="PTHR37013">
    <property type="entry name" value="INTEGRAL MEMBRANE PROTEIN (AFU_ORTHOLOGUE AFUA_1G05950)-RELATED"/>
    <property type="match status" value="1"/>
</dbReference>
<evidence type="ECO:0000313" key="4">
    <source>
        <dbReference type="EMBL" id="KAF2815066.1"/>
    </source>
</evidence>
<reference evidence="6" key="2">
    <citation type="submission" date="2020-04" db="EMBL/GenBank/DDBJ databases">
        <authorList>
            <consortium name="NCBI Genome Project"/>
        </authorList>
    </citation>
    <scope>NUCLEOTIDE SEQUENCE</scope>
    <source>
        <strain evidence="6">CBS 304.34</strain>
    </source>
</reference>
<organism evidence="4">
    <name type="scientific">Mytilinidion resinicola</name>
    <dbReference type="NCBI Taxonomy" id="574789"/>
    <lineage>
        <taxon>Eukaryota</taxon>
        <taxon>Fungi</taxon>
        <taxon>Dikarya</taxon>
        <taxon>Ascomycota</taxon>
        <taxon>Pezizomycotina</taxon>
        <taxon>Dothideomycetes</taxon>
        <taxon>Pleosporomycetidae</taxon>
        <taxon>Mytilinidiales</taxon>
        <taxon>Mytilinidiaceae</taxon>
        <taxon>Mytilinidion</taxon>
    </lineage>
</organism>
<gene>
    <name evidence="4 6" type="ORF">BDZ99DRAFT_189939</name>
</gene>
<feature type="domain" description="DUF7703" evidence="3">
    <location>
        <begin position="25"/>
        <end position="260"/>
    </location>
</feature>
<keyword evidence="2" id="KW-0472">Membrane</keyword>
<feature type="compositionally biased region" description="Basic and acidic residues" evidence="1">
    <location>
        <begin position="351"/>
        <end position="360"/>
    </location>
</feature>
<feature type="transmembrane region" description="Helical" evidence="2">
    <location>
        <begin position="204"/>
        <end position="225"/>
    </location>
</feature>
<name>A0A6A6Z1N4_9PEZI</name>
<dbReference type="PANTHER" id="PTHR37013:SF3">
    <property type="entry name" value="INTEGRAL MEMBRANE PROTEIN (AFU_ORTHOLOGUE AFUA_1G05950)"/>
    <property type="match status" value="1"/>
</dbReference>
<evidence type="ECO:0000256" key="2">
    <source>
        <dbReference type="SAM" id="Phobius"/>
    </source>
</evidence>
<feature type="transmembrane region" description="Helical" evidence="2">
    <location>
        <begin position="57"/>
        <end position="81"/>
    </location>
</feature>